<accession>A0A7Z2MSX5</accession>
<evidence type="ECO:0000313" key="3">
    <source>
        <dbReference type="Proteomes" id="UP000464718"/>
    </source>
</evidence>
<dbReference type="EMBL" id="CP034298">
    <property type="protein sequence ID" value="QHH09799.1"/>
    <property type="molecule type" value="Genomic_DNA"/>
</dbReference>
<reference evidence="1" key="1">
    <citation type="journal article" date="2018" name="Genome Biol.">
        <title>SKESA: strategic k-mer extension for scrupulous assemblies.</title>
        <authorList>
            <person name="Souvorov A."/>
            <person name="Agarwala R."/>
            <person name="Lipman D.J."/>
        </authorList>
    </citation>
    <scope>NUCLEOTIDE SEQUENCE</scope>
    <source>
        <strain evidence="1">1930</strain>
    </source>
</reference>
<dbReference type="AlphaFoldDB" id="A0A7Z2MSX5"/>
<dbReference type="RefSeq" id="WP_114867666.1">
    <property type="nucleotide sequence ID" value="NZ_CP034298.1"/>
</dbReference>
<evidence type="ECO:0000313" key="2">
    <source>
        <dbReference type="EMBL" id="QHH09799.1"/>
    </source>
</evidence>
<dbReference type="Proteomes" id="UP000856022">
    <property type="component" value="Unassembled WGS sequence"/>
</dbReference>
<evidence type="ECO:0000313" key="1">
    <source>
        <dbReference type="EMBL" id="HAS6680322.1"/>
    </source>
</evidence>
<name>A0A7Z2MSX5_VIBPH</name>
<proteinExistence type="predicted"/>
<reference evidence="1" key="3">
    <citation type="submission" date="2019-12" db="EMBL/GenBank/DDBJ databases">
        <authorList>
            <consortium name="NCBI Pathogen Detection Project"/>
        </authorList>
    </citation>
    <scope>NUCLEOTIDE SEQUENCE</scope>
    <source>
        <strain evidence="1">1930</strain>
    </source>
</reference>
<sequence length="205" mass="23423">MNEKIEWTKETAQTINEISQLAADSGVPGVGLAGKIAQVAHSRHIQKRFSDFCQISEVDEDFIEKILKNECYSNVLYASLETVRQTHSKIGLAAIALIYKSHWNDESFLIPAMRSFSQISDSTINKFIELYETLSEEQPYLELTNKNGEDVEFHSDYNEAVELIHRNFFVQTTGASMFASGPMQGRKWDHTEKYYDYCVLAKGYV</sequence>
<reference evidence="2 3" key="2">
    <citation type="submission" date="2018-12" db="EMBL/GenBank/DDBJ databases">
        <title>Genomic insights into the evolutionary origins and pathogenicity of five Vibrio parahaemolyticus strains isolated from the shrimp with acute hepatopancreatic necrosis disease (AHPND).</title>
        <authorList>
            <person name="Yang Q."/>
            <person name="Dong X."/>
            <person name="Xie G."/>
            <person name="Fu S."/>
            <person name="Zou P."/>
            <person name="Sun J."/>
            <person name="Wang Y."/>
            <person name="Huang J."/>
        </authorList>
    </citation>
    <scope>NUCLEOTIDE SEQUENCE [LARGE SCALE GENOMIC DNA]</scope>
    <source>
        <strain evidence="2 3">20160303005-1</strain>
    </source>
</reference>
<gene>
    <name evidence="2" type="ORF">EHC69_10775</name>
    <name evidence="1" type="ORF">I7278_26545</name>
</gene>
<dbReference type="EMBL" id="DACQKT010000041">
    <property type="protein sequence ID" value="HAS6680322.1"/>
    <property type="molecule type" value="Genomic_DNA"/>
</dbReference>
<protein>
    <submittedName>
        <fullName evidence="1">Uncharacterized protein</fullName>
    </submittedName>
</protein>
<organism evidence="1">
    <name type="scientific">Vibrio parahaemolyticus</name>
    <dbReference type="NCBI Taxonomy" id="670"/>
    <lineage>
        <taxon>Bacteria</taxon>
        <taxon>Pseudomonadati</taxon>
        <taxon>Pseudomonadota</taxon>
        <taxon>Gammaproteobacteria</taxon>
        <taxon>Vibrionales</taxon>
        <taxon>Vibrionaceae</taxon>
        <taxon>Vibrio</taxon>
    </lineage>
</organism>
<dbReference type="Proteomes" id="UP000464718">
    <property type="component" value="Chromosome i"/>
</dbReference>